<evidence type="ECO:0000313" key="7">
    <source>
        <dbReference type="EMBL" id="CCC52220.1"/>
    </source>
</evidence>
<dbReference type="InterPro" id="IPR023267">
    <property type="entry name" value="RCMT"/>
</dbReference>
<name>G0U458_TRYVY</name>
<dbReference type="EC" id="2.1.1.-" evidence="7"/>
<accession>G0U458</accession>
<keyword evidence="4 5" id="KW-0694">RNA-binding</keyword>
<dbReference type="OMA" id="RYHAPNV"/>
<evidence type="ECO:0000259" key="6">
    <source>
        <dbReference type="PROSITE" id="PS51686"/>
    </source>
</evidence>
<feature type="domain" description="SAM-dependent MTase RsmB/NOP-type" evidence="6">
    <location>
        <begin position="164"/>
        <end position="497"/>
    </location>
</feature>
<dbReference type="CDD" id="cd02440">
    <property type="entry name" value="AdoMet_MTases"/>
    <property type="match status" value="1"/>
</dbReference>
<protein>
    <submittedName>
        <fullName evidence="7">Putative methyltransferase</fullName>
        <ecNumber evidence="7">2.1.1.-</ecNumber>
    </submittedName>
</protein>
<gene>
    <name evidence="7" type="ORF">TVY486_1012630</name>
</gene>
<evidence type="ECO:0000256" key="2">
    <source>
        <dbReference type="ARBA" id="ARBA00022679"/>
    </source>
</evidence>
<keyword evidence="3 5" id="KW-0949">S-adenosyl-L-methionine</keyword>
<dbReference type="EMBL" id="HE573026">
    <property type="protein sequence ID" value="CCC52220.1"/>
    <property type="molecule type" value="Genomic_DNA"/>
</dbReference>
<evidence type="ECO:0000256" key="1">
    <source>
        <dbReference type="ARBA" id="ARBA00022603"/>
    </source>
</evidence>
<feature type="binding site" evidence="5">
    <location>
        <position position="302"/>
    </location>
    <ligand>
        <name>S-adenosyl-L-methionine</name>
        <dbReference type="ChEBI" id="CHEBI:59789"/>
    </ligand>
</feature>
<dbReference type="SUPFAM" id="SSF53335">
    <property type="entry name" value="S-adenosyl-L-methionine-dependent methyltransferases"/>
    <property type="match status" value="1"/>
</dbReference>
<dbReference type="PANTHER" id="PTHR22808:SF10">
    <property type="entry name" value="PUTATIVE-RELATED"/>
    <property type="match status" value="1"/>
</dbReference>
<dbReference type="InterPro" id="IPR001678">
    <property type="entry name" value="MeTrfase_RsmB-F_NOP2_dom"/>
</dbReference>
<keyword evidence="2 5" id="KW-0808">Transferase</keyword>
<evidence type="ECO:0000256" key="3">
    <source>
        <dbReference type="ARBA" id="ARBA00022691"/>
    </source>
</evidence>
<dbReference type="PANTHER" id="PTHR22808">
    <property type="entry name" value="NCL1 YEAST -RELATED NOL1/NOP2/FMU SUN DOMAIN-CONTAINING"/>
    <property type="match status" value="1"/>
</dbReference>
<feature type="binding site" evidence="5">
    <location>
        <position position="330"/>
    </location>
    <ligand>
        <name>S-adenosyl-L-methionine</name>
        <dbReference type="ChEBI" id="CHEBI:59789"/>
    </ligand>
</feature>
<organism evidence="7">
    <name type="scientific">Trypanosoma vivax (strain Y486)</name>
    <dbReference type="NCBI Taxonomy" id="1055687"/>
    <lineage>
        <taxon>Eukaryota</taxon>
        <taxon>Discoba</taxon>
        <taxon>Euglenozoa</taxon>
        <taxon>Kinetoplastea</taxon>
        <taxon>Metakinetoplastina</taxon>
        <taxon>Trypanosomatida</taxon>
        <taxon>Trypanosomatidae</taxon>
        <taxon>Trypanosoma</taxon>
        <taxon>Duttonella</taxon>
    </lineage>
</organism>
<dbReference type="GO" id="GO:0008173">
    <property type="term" value="F:RNA methyltransferase activity"/>
    <property type="evidence" value="ECO:0007669"/>
    <property type="project" value="InterPro"/>
</dbReference>
<dbReference type="InterPro" id="IPR049560">
    <property type="entry name" value="MeTrfase_RsmB-F_NOP2_cat"/>
</dbReference>
<proteinExistence type="inferred from homology"/>
<feature type="binding site" evidence="5">
    <location>
        <begin position="269"/>
        <end position="275"/>
    </location>
    <ligand>
        <name>S-adenosyl-L-methionine</name>
        <dbReference type="ChEBI" id="CHEBI:59789"/>
    </ligand>
</feature>
<keyword evidence="1 5" id="KW-0489">Methyltransferase</keyword>
<dbReference type="GO" id="GO:0001510">
    <property type="term" value="P:RNA methylation"/>
    <property type="evidence" value="ECO:0007669"/>
    <property type="project" value="InterPro"/>
</dbReference>
<dbReference type="AlphaFoldDB" id="G0U458"/>
<dbReference type="VEuPathDB" id="TriTrypDB:TvY486_1012630"/>
<dbReference type="Gene3D" id="3.40.50.150">
    <property type="entry name" value="Vaccinia Virus protein VP39"/>
    <property type="match status" value="1"/>
</dbReference>
<evidence type="ECO:0000256" key="4">
    <source>
        <dbReference type="ARBA" id="ARBA00022884"/>
    </source>
</evidence>
<dbReference type="Pfam" id="PF01189">
    <property type="entry name" value="Methyltr_RsmB-F"/>
    <property type="match status" value="1"/>
</dbReference>
<comment type="similarity">
    <text evidence="5">Belongs to the class I-like SAM-binding methyltransferase superfamily. RsmB/NOP family.</text>
</comment>
<feature type="active site" description="Nucleophile" evidence="5">
    <location>
        <position position="410"/>
    </location>
</feature>
<reference evidence="7" key="1">
    <citation type="journal article" date="2012" name="Proc. Natl. Acad. Sci. U.S.A.">
        <title>Antigenic diversity is generated by distinct evolutionary mechanisms in African trypanosome species.</title>
        <authorList>
            <person name="Jackson A.P."/>
            <person name="Berry A."/>
            <person name="Aslett M."/>
            <person name="Allison H.C."/>
            <person name="Burton P."/>
            <person name="Vavrova-Anderson J."/>
            <person name="Brown R."/>
            <person name="Browne H."/>
            <person name="Corton N."/>
            <person name="Hauser H."/>
            <person name="Gamble J."/>
            <person name="Gilderthorp R."/>
            <person name="Marcello L."/>
            <person name="McQuillan J."/>
            <person name="Otto T.D."/>
            <person name="Quail M.A."/>
            <person name="Sanders M.J."/>
            <person name="van Tonder A."/>
            <person name="Ginger M.L."/>
            <person name="Field M.C."/>
            <person name="Barry J.D."/>
            <person name="Hertz-Fowler C."/>
            <person name="Berriman M."/>
        </authorList>
    </citation>
    <scope>NUCLEOTIDE SEQUENCE</scope>
    <source>
        <strain evidence="7">Y486</strain>
    </source>
</reference>
<dbReference type="PRINTS" id="PR02008">
    <property type="entry name" value="RCMTFAMILY"/>
</dbReference>
<dbReference type="GO" id="GO:0003723">
    <property type="term" value="F:RNA binding"/>
    <property type="evidence" value="ECO:0007669"/>
    <property type="project" value="UniProtKB-UniRule"/>
</dbReference>
<dbReference type="PROSITE" id="PS51686">
    <property type="entry name" value="SAM_MT_RSMB_NOP"/>
    <property type="match status" value="1"/>
</dbReference>
<evidence type="ECO:0000256" key="5">
    <source>
        <dbReference type="PROSITE-ProRule" id="PRU01023"/>
    </source>
</evidence>
<dbReference type="InterPro" id="IPR029063">
    <property type="entry name" value="SAM-dependent_MTases_sf"/>
</dbReference>
<feature type="binding site" evidence="5">
    <location>
        <position position="357"/>
    </location>
    <ligand>
        <name>S-adenosyl-L-methionine</name>
        <dbReference type="ChEBI" id="CHEBI:59789"/>
    </ligand>
</feature>
<sequence length="800" mass="87805">MKQKGERRKRQREFVSPALAALIARIKPQDDSSASLRFLMTFSTNNAAGNNNEGDVVAPVIEGDELTRLCKELGEGITGDDIWAIIRRLPHSQSTRERIEITELCFAIGQAAAPADAHERRRNVGNMLLIDESAPLIKYYKGERFAALLGILDGAAIEREWADFLKCVSSPLPMTLRVHNNESVLRRVADHFLQNDPVVSAVIGPVAPFALSNIGIFGCSHALYHANSRVAFICRSLHAASAVSFQEVVSAIPVAVADIQPYHSVLDMCAAPGSKTLQILDEMLQYGWENSAVSEGVVIANEKDCAKATQVLPARLKRFHAPNVICTRCDAVQWPKFFSVAMDSNLVERKFDRIVCDVPCSGDGTMRKEPSLVSSWSSGYVKSLLPTQRALLRRGLDLLKEGGILVYSTCSMQPRENEEVVCAGLELFGASVELLDVPSILKSHNVSFHSLGGLVSPDASHLRNGKLPTSYDPRKVLRILPHKDDTGGFFVAAFRKLSTPGLPSLSVHPEKLNHWMKGKLWLPVARNDDEWCNITQFYGLDSDCEQNFYYYDRNNESYGPEQPETGGSSDTAVHVGLVPVYHLNPNGGPRRRIVLVTRAVARMLFDARPYKGPGVEVVSTGVRAFEAYDGKYLSGAKCRWRAVVESASYLAPRMRLRKLILNADDQPEMVKKLLSNGFVWLLDYWNAIFCHTSSNCSGLLTCADGCLREDFAVEKKEETPAQTAPQSLAEGLVVGGVLLGLKGGLLSSDNDVWWLSATLSSTKLEVAVDVSLRTFGLLILLGIQPDGGTSTSDANSVEMD</sequence>